<dbReference type="InterPro" id="IPR026960">
    <property type="entry name" value="RVT-Znf"/>
</dbReference>
<dbReference type="Pfam" id="PF13966">
    <property type="entry name" value="zf-RVT"/>
    <property type="match status" value="1"/>
</dbReference>
<dbReference type="AlphaFoldDB" id="A0A699GMK5"/>
<accession>A0A699GMK5</accession>
<protein>
    <recommendedName>
        <fullName evidence="1">Reverse transcriptase zinc-binding domain-containing protein</fullName>
    </recommendedName>
</protein>
<evidence type="ECO:0000259" key="1">
    <source>
        <dbReference type="Pfam" id="PF13966"/>
    </source>
</evidence>
<proteinExistence type="predicted"/>
<gene>
    <name evidence="2" type="ORF">Tci_110713</name>
</gene>
<sequence length="952" mass="108028">MDNALPLKFVLKKSMKNYVTSLVNRIRNIEGKPLMAKCGTMIVKPLNDIVIDKPRASNASDAEEVFGNCLTQIMNTQFNDDCIGNSVNVTSTNVVGAGEVHNNSVKGDGVFDQANGVATSIVKTNNTPSFAKVLQGNPYKKVVKIQELWNSEDEIKYAPLWVKLHHVPIMAYSEVGNTYARALIEISAKEELKKSMVISILLSKGNGHTFANINIEYEWTPPRCATCIVFDHVNDKCPKCPKVDALMKDLDEGFTVVKKKNAKTKHNQKTRQVEGNAPTLKKPYTHTDDNVVLKNTFSVLTDDEDAEPCLNNFINDDNDCEEVDEDIVLDDRHGLRQPVITTKGVGTPVVEILIFIDYALLFFVIEIGPLMERGVIRMEKKELFCSFMYAHNHYNQRRALWKGLGHHKLYVRDRSWCLLRDFNATLFLDDSIAGSSNIDIAMREFKECVDDIEIILLRFCVSLRWLNPNLSLSSSTTSLLSMIGLGRLLMGCGTISSAGSTCFEVKKLKYLKKPLRKLLYGKGNLHANVVRLHNELDHVQTILDNDTFNSNLCEAKATCVVKFNQAVIMKERFLKQKTKIHWLKENSSYFHKAVKSRVSRSRIDVVTNGEGMLFANDKFLDAFVSHYEAFLGRPVVKEAMFSIGDDKSPGHDGYTAKIFKDAWDIVGNDVTKAICEFFYEWRVMEAGDFTYHRYCSILELINLYFADDLFLFAYGVVQSASIIKEALDEFKYALGDDARTSLWIDRRCEAGPIANYVSTRDMFCLGLRLTSKVKDVLHDDALDSLEWCKGTGISKAFSVSQVWSSIRPRDVKVPWFDMVWFASGIPHHAFTLWLIVKRKLKTQDRVCAWDASDSLGTSCSLCKLRPDSHEYLFFECSFAQSVWCHMKRLDALDLVAHDIYAIIDHIGTKAKRRTTPIVIAKLVVAASAYFIWQERNRRLFKNTKRSLIQVIE</sequence>
<evidence type="ECO:0000313" key="2">
    <source>
        <dbReference type="EMBL" id="GEV38736.1"/>
    </source>
</evidence>
<name>A0A699GMK5_TANCI</name>
<dbReference type="EMBL" id="BKCJ010022082">
    <property type="protein sequence ID" value="GEV38736.1"/>
    <property type="molecule type" value="Genomic_DNA"/>
</dbReference>
<feature type="domain" description="Reverse transcriptase zinc-binding" evidence="1">
    <location>
        <begin position="797"/>
        <end position="883"/>
    </location>
</feature>
<organism evidence="2">
    <name type="scientific">Tanacetum cinerariifolium</name>
    <name type="common">Dalmatian daisy</name>
    <name type="synonym">Chrysanthemum cinerariifolium</name>
    <dbReference type="NCBI Taxonomy" id="118510"/>
    <lineage>
        <taxon>Eukaryota</taxon>
        <taxon>Viridiplantae</taxon>
        <taxon>Streptophyta</taxon>
        <taxon>Embryophyta</taxon>
        <taxon>Tracheophyta</taxon>
        <taxon>Spermatophyta</taxon>
        <taxon>Magnoliopsida</taxon>
        <taxon>eudicotyledons</taxon>
        <taxon>Gunneridae</taxon>
        <taxon>Pentapetalae</taxon>
        <taxon>asterids</taxon>
        <taxon>campanulids</taxon>
        <taxon>Asterales</taxon>
        <taxon>Asteraceae</taxon>
        <taxon>Asteroideae</taxon>
        <taxon>Anthemideae</taxon>
        <taxon>Anthemidinae</taxon>
        <taxon>Tanacetum</taxon>
    </lineage>
</organism>
<reference evidence="2" key="1">
    <citation type="journal article" date="2019" name="Sci. Rep.">
        <title>Draft genome of Tanacetum cinerariifolium, the natural source of mosquito coil.</title>
        <authorList>
            <person name="Yamashiro T."/>
            <person name="Shiraishi A."/>
            <person name="Satake H."/>
            <person name="Nakayama K."/>
        </authorList>
    </citation>
    <scope>NUCLEOTIDE SEQUENCE</scope>
</reference>
<comment type="caution">
    <text evidence="2">The sequence shown here is derived from an EMBL/GenBank/DDBJ whole genome shotgun (WGS) entry which is preliminary data.</text>
</comment>
<dbReference type="PANTHER" id="PTHR33116:SF78">
    <property type="entry name" value="OS12G0587133 PROTEIN"/>
    <property type="match status" value="1"/>
</dbReference>
<dbReference type="PANTHER" id="PTHR33116">
    <property type="entry name" value="REVERSE TRANSCRIPTASE ZINC-BINDING DOMAIN-CONTAINING PROTEIN-RELATED-RELATED"/>
    <property type="match status" value="1"/>
</dbReference>